<dbReference type="OrthoDB" id="2922990at2"/>
<name>A0A1G8RTM8_9BACI</name>
<reference evidence="1 2" key="1">
    <citation type="submission" date="2016-10" db="EMBL/GenBank/DDBJ databases">
        <authorList>
            <person name="de Groot N.N."/>
        </authorList>
    </citation>
    <scope>NUCLEOTIDE SEQUENCE [LARGE SCALE GENOMIC DNA]</scope>
    <source>
        <strain evidence="1 2">DSM 21771</strain>
    </source>
</reference>
<evidence type="ECO:0000313" key="2">
    <source>
        <dbReference type="Proteomes" id="UP000198853"/>
    </source>
</evidence>
<proteinExistence type="predicted"/>
<organism evidence="1 2">
    <name type="scientific">Natribacillus halophilus</name>
    <dbReference type="NCBI Taxonomy" id="549003"/>
    <lineage>
        <taxon>Bacteria</taxon>
        <taxon>Bacillati</taxon>
        <taxon>Bacillota</taxon>
        <taxon>Bacilli</taxon>
        <taxon>Bacillales</taxon>
        <taxon>Bacillaceae</taxon>
        <taxon>Natribacillus</taxon>
    </lineage>
</organism>
<gene>
    <name evidence="1" type="ORF">SAMN04488123_12045</name>
</gene>
<sequence length="81" mass="9788">MKYFEFKEPYYALIRTEGANRAAEIYFRAFRYEGREQKEKTRNEALNTFLIEESETGDLGELIRQFNENRESILLLDRELI</sequence>
<dbReference type="Proteomes" id="UP000198853">
    <property type="component" value="Unassembled WGS sequence"/>
</dbReference>
<accession>A0A1G8RTM8</accession>
<protein>
    <submittedName>
        <fullName evidence="1">Uncharacterized protein</fullName>
    </submittedName>
</protein>
<evidence type="ECO:0000313" key="1">
    <source>
        <dbReference type="EMBL" id="SDJ20424.1"/>
    </source>
</evidence>
<dbReference type="EMBL" id="FNEN01000020">
    <property type="protein sequence ID" value="SDJ20424.1"/>
    <property type="molecule type" value="Genomic_DNA"/>
</dbReference>
<dbReference type="AlphaFoldDB" id="A0A1G8RTM8"/>
<keyword evidence="2" id="KW-1185">Reference proteome</keyword>
<dbReference type="RefSeq" id="WP_090399698.1">
    <property type="nucleotide sequence ID" value="NZ_FNEN01000020.1"/>
</dbReference>